<evidence type="ECO:0000313" key="3">
    <source>
        <dbReference type="Proteomes" id="UP000308730"/>
    </source>
</evidence>
<organism evidence="2 3">
    <name type="scientific">Antrodiella citrinella</name>
    <dbReference type="NCBI Taxonomy" id="2447956"/>
    <lineage>
        <taxon>Eukaryota</taxon>
        <taxon>Fungi</taxon>
        <taxon>Dikarya</taxon>
        <taxon>Basidiomycota</taxon>
        <taxon>Agaricomycotina</taxon>
        <taxon>Agaricomycetes</taxon>
        <taxon>Polyporales</taxon>
        <taxon>Steccherinaceae</taxon>
        <taxon>Antrodiella</taxon>
    </lineage>
</organism>
<feature type="compositionally biased region" description="Low complexity" evidence="1">
    <location>
        <begin position="701"/>
        <end position="720"/>
    </location>
</feature>
<evidence type="ECO:0000313" key="2">
    <source>
        <dbReference type="EMBL" id="THH30616.1"/>
    </source>
</evidence>
<dbReference type="OrthoDB" id="2659442at2759"/>
<dbReference type="EMBL" id="SGPM01000074">
    <property type="protein sequence ID" value="THH30616.1"/>
    <property type="molecule type" value="Genomic_DNA"/>
</dbReference>
<protein>
    <submittedName>
        <fullName evidence="2">Uncharacterized protein</fullName>
    </submittedName>
</protein>
<dbReference type="Proteomes" id="UP000308730">
    <property type="component" value="Unassembled WGS sequence"/>
</dbReference>
<sequence>MLCAKNDVKSFRRLLTAALRRGSNPRTIISYIERSLDGLYSPRGKYSMQDIDVGFLVKAIGGPRLLYTLHHSHGLPSSATITRHSHIPKLHPCVSLPTEEEISASISSMFHPDHKPPPSGDIFFYGLPGVALLIDGLAIEQRCRYLRLKDSVVGPCREHSQGLDLTVSSYESVLGIRTALHGTEDGDVEPTCHYGKDGTVVAIAPLGQSEHYSAVPIVLSASCKAETGEELKALLLLIMAVWKKHPNGAAKHGPIRTIATDGEASFRLARHLIGTASTLDPTSDLGKAAAPLVGLNLRVGEDDVVSTCDPKHIIKRFATLSRNPNGIMLHDVNISCLHIFRHLQDIPELNAETARQLLDPADKQNVPKAVRLFQELKGLEKSPLPFHPTESLQRKRIAFFATVVYCFVQPFIDVSMSLTDQVISLATYAFLAAVMYDKHGTSFMTGALYADSQAIVKSIILNILRFQLLHPDLPFYCILEGTDLLERLFGDVRTQTHSRNGDVLQIAEKLSIAAGIQAIYERNPDLDRGHQRLTLKDAKGIDHINPKSWDADVHVGSVNIAAAWGEAQARANAILEANFGSDACVNFATAFPRGSNFDLLRPKGVYVGVHWNEDDRRTEDVEAESVLPDSDDADNHQPTSDDMPIDPTPTQQPITTSSPHSSDSEPQSQPFQSAQEMDESSDSEDEGPDVDEIEDDEILDDTPLLPSSSVLSSLTSTFTSDQESEDYDDLPEGMDLEDFLAGQSEVLRDDFEDYLIIEGKKYLKSSVVTSLLTSNRAKLVSVRTLRARGVTLDDLHARNSDLNSDNLAEGDHVKSGDLGAALVHVKKTICLAVLDIIGFEKKGVKGRLTAVDVAELEKKNSGITVIAQAIKLQERTLGQDMEWIWIQEYIQLHSDRTRKGKTLKTRQQFVLSLPGHLVHPLAPDITKRNRSLPSTGPDNSTWSISRAELEDTLEDAWSALNPDSEEIVLNLQTLPVMETNSLPYRHAGPNGTQGVIILTIMDRH</sequence>
<gene>
    <name evidence="2" type="ORF">EUX98_g3584</name>
</gene>
<name>A0A4S4MW70_9APHY</name>
<feature type="region of interest" description="Disordered" evidence="1">
    <location>
        <begin position="617"/>
        <end position="733"/>
    </location>
</feature>
<accession>A0A4S4MW70</accession>
<proteinExistence type="predicted"/>
<comment type="caution">
    <text evidence="2">The sequence shown here is derived from an EMBL/GenBank/DDBJ whole genome shotgun (WGS) entry which is preliminary data.</text>
</comment>
<evidence type="ECO:0000256" key="1">
    <source>
        <dbReference type="SAM" id="MobiDB-lite"/>
    </source>
</evidence>
<reference evidence="2 3" key="1">
    <citation type="submission" date="2019-02" db="EMBL/GenBank/DDBJ databases">
        <title>Genome sequencing of the rare red list fungi Antrodiella citrinella (Flaviporus citrinellus).</title>
        <authorList>
            <person name="Buettner E."/>
            <person name="Kellner H."/>
        </authorList>
    </citation>
    <scope>NUCLEOTIDE SEQUENCE [LARGE SCALE GENOMIC DNA]</scope>
    <source>
        <strain evidence="2 3">DSM 108506</strain>
    </source>
</reference>
<feature type="compositionally biased region" description="Low complexity" evidence="1">
    <location>
        <begin position="648"/>
        <end position="670"/>
    </location>
</feature>
<keyword evidence="3" id="KW-1185">Reference proteome</keyword>
<dbReference type="AlphaFoldDB" id="A0A4S4MW70"/>
<feature type="compositionally biased region" description="Acidic residues" evidence="1">
    <location>
        <begin position="676"/>
        <end position="700"/>
    </location>
</feature>
<feature type="compositionally biased region" description="Acidic residues" evidence="1">
    <location>
        <begin position="722"/>
        <end position="733"/>
    </location>
</feature>